<dbReference type="PROSITE" id="PS50977">
    <property type="entry name" value="HTH_TETR_2"/>
    <property type="match status" value="1"/>
</dbReference>
<dbReference type="EMBL" id="CP029194">
    <property type="protein sequence ID" value="QES20686.1"/>
    <property type="molecule type" value="Genomic_DNA"/>
</dbReference>
<dbReference type="Proteomes" id="UP000324106">
    <property type="component" value="Chromosome"/>
</dbReference>
<dbReference type="Pfam" id="PF21597">
    <property type="entry name" value="TetR_C_43"/>
    <property type="match status" value="1"/>
</dbReference>
<evidence type="ECO:0000256" key="1">
    <source>
        <dbReference type="ARBA" id="ARBA00023015"/>
    </source>
</evidence>
<evidence type="ECO:0000256" key="4">
    <source>
        <dbReference type="PROSITE-ProRule" id="PRU00335"/>
    </source>
</evidence>
<dbReference type="GO" id="GO:0000976">
    <property type="term" value="F:transcription cis-regulatory region binding"/>
    <property type="evidence" value="ECO:0007669"/>
    <property type="project" value="TreeGrafter"/>
</dbReference>
<keyword evidence="3" id="KW-0804">Transcription</keyword>
<proteinExistence type="predicted"/>
<dbReference type="InterPro" id="IPR050109">
    <property type="entry name" value="HTH-type_TetR-like_transc_reg"/>
</dbReference>
<keyword evidence="2 4" id="KW-0238">DNA-binding</keyword>
<sequence length="199" mass="21123">MTTTGSDDPAATRPGRRVDARLNRERLVAAARDVFAEAGPQASLNEIARRAGVGPGTLYRHFPNRSALLAAVLMDRIEALCGQAEHLTATAAPDEALAHWLHAFLDHARASQAMAGALLTEDQDGAPETTDCHRLILDAAAAVLTRAQRQGSARPDLTADDLVQLTVGVALSTAHRDDEERPARLLALILDAAHAPPRG</sequence>
<dbReference type="RefSeq" id="WP_150267559.1">
    <property type="nucleotide sequence ID" value="NZ_CP029194.1"/>
</dbReference>
<feature type="DNA-binding region" description="H-T-H motif" evidence="4">
    <location>
        <begin position="43"/>
        <end position="62"/>
    </location>
</feature>
<keyword evidence="1" id="KW-0805">Transcription regulation</keyword>
<dbReference type="AlphaFoldDB" id="A0A5P2ARM3"/>
<dbReference type="PANTHER" id="PTHR30055">
    <property type="entry name" value="HTH-TYPE TRANSCRIPTIONAL REGULATOR RUTR"/>
    <property type="match status" value="1"/>
</dbReference>
<feature type="domain" description="HTH tetR-type" evidence="5">
    <location>
        <begin position="21"/>
        <end position="80"/>
    </location>
</feature>
<dbReference type="InterPro" id="IPR049445">
    <property type="entry name" value="TetR_SbtR-like_C"/>
</dbReference>
<dbReference type="Pfam" id="PF00440">
    <property type="entry name" value="TetR_N"/>
    <property type="match status" value="1"/>
</dbReference>
<protein>
    <submittedName>
        <fullName evidence="6">TetR/AcrR family transcriptional regulator</fullName>
    </submittedName>
</protein>
<gene>
    <name evidence="6" type="ORF">DEJ46_17460</name>
</gene>
<reference evidence="6 7" key="1">
    <citation type="submission" date="2018-05" db="EMBL/GenBank/DDBJ databases">
        <title>Streptomyces venezuelae.</title>
        <authorList>
            <person name="Kim W."/>
            <person name="Lee N."/>
            <person name="Cho B.-K."/>
        </authorList>
    </citation>
    <scope>NUCLEOTIDE SEQUENCE [LARGE SCALE GENOMIC DNA]</scope>
    <source>
        <strain evidence="6 7">ATCC 15068</strain>
    </source>
</reference>
<dbReference type="SUPFAM" id="SSF46689">
    <property type="entry name" value="Homeodomain-like"/>
    <property type="match status" value="1"/>
</dbReference>
<evidence type="ECO:0000259" key="5">
    <source>
        <dbReference type="PROSITE" id="PS50977"/>
    </source>
</evidence>
<evidence type="ECO:0000313" key="6">
    <source>
        <dbReference type="EMBL" id="QES20686.1"/>
    </source>
</evidence>
<dbReference type="Gene3D" id="1.10.357.10">
    <property type="entry name" value="Tetracycline Repressor, domain 2"/>
    <property type="match status" value="1"/>
</dbReference>
<dbReference type="GO" id="GO:0003700">
    <property type="term" value="F:DNA-binding transcription factor activity"/>
    <property type="evidence" value="ECO:0007669"/>
    <property type="project" value="TreeGrafter"/>
</dbReference>
<dbReference type="OrthoDB" id="9795011at2"/>
<dbReference type="PRINTS" id="PR00455">
    <property type="entry name" value="HTHTETR"/>
</dbReference>
<evidence type="ECO:0000256" key="2">
    <source>
        <dbReference type="ARBA" id="ARBA00023125"/>
    </source>
</evidence>
<name>A0A5P2ARM3_STRVZ</name>
<organism evidence="6 7">
    <name type="scientific">Streptomyces venezuelae</name>
    <dbReference type="NCBI Taxonomy" id="54571"/>
    <lineage>
        <taxon>Bacteria</taxon>
        <taxon>Bacillati</taxon>
        <taxon>Actinomycetota</taxon>
        <taxon>Actinomycetes</taxon>
        <taxon>Kitasatosporales</taxon>
        <taxon>Streptomycetaceae</taxon>
        <taxon>Streptomyces</taxon>
    </lineage>
</organism>
<evidence type="ECO:0000313" key="7">
    <source>
        <dbReference type="Proteomes" id="UP000324106"/>
    </source>
</evidence>
<dbReference type="PANTHER" id="PTHR30055:SF234">
    <property type="entry name" value="HTH-TYPE TRANSCRIPTIONAL REGULATOR BETI"/>
    <property type="match status" value="1"/>
</dbReference>
<dbReference type="InterPro" id="IPR036271">
    <property type="entry name" value="Tet_transcr_reg_TetR-rel_C_sf"/>
</dbReference>
<dbReference type="InterPro" id="IPR009057">
    <property type="entry name" value="Homeodomain-like_sf"/>
</dbReference>
<dbReference type="InterPro" id="IPR001647">
    <property type="entry name" value="HTH_TetR"/>
</dbReference>
<dbReference type="SUPFAM" id="SSF48498">
    <property type="entry name" value="Tetracyclin repressor-like, C-terminal domain"/>
    <property type="match status" value="1"/>
</dbReference>
<accession>A0A5P2ARM3</accession>
<evidence type="ECO:0000256" key="3">
    <source>
        <dbReference type="ARBA" id="ARBA00023163"/>
    </source>
</evidence>